<dbReference type="AlphaFoldDB" id="A0A097KMJ7"/>
<evidence type="ECO:0000256" key="5">
    <source>
        <dbReference type="ARBA" id="ARBA00022989"/>
    </source>
</evidence>
<keyword evidence="4 10" id="KW-0249">Electron transport</keyword>
<keyword evidence="2 10" id="KW-0813">Transport</keyword>
<evidence type="ECO:0000256" key="1">
    <source>
        <dbReference type="ARBA" id="ARBA00004167"/>
    </source>
</evidence>
<name>A0A097KMJ7_9CHLO</name>
<comment type="similarity">
    <text evidence="10">Belongs to the PetL family.</text>
</comment>
<evidence type="ECO:0000256" key="8">
    <source>
        <dbReference type="ARBA" id="ARBA00025197"/>
    </source>
</evidence>
<evidence type="ECO:0000313" key="11">
    <source>
        <dbReference type="EMBL" id="AIT94402.1"/>
    </source>
</evidence>
<reference evidence="11" key="1">
    <citation type="journal article" date="2014" name="BMC Evol. Biol.">
        <title>Chloroplast phylogenomic analysis resolves deep-level relationships within the green algal class Trebouxiophyceae.</title>
        <authorList>
            <person name="Lemieux C."/>
            <person name="Otis C."/>
            <person name="Turmel M."/>
        </authorList>
    </citation>
    <scope>NUCLEOTIDE SEQUENCE</scope>
</reference>
<keyword evidence="11" id="KW-0150">Chloroplast</keyword>
<dbReference type="Pfam" id="PF05115">
    <property type="entry name" value="PetL"/>
    <property type="match status" value="1"/>
</dbReference>
<dbReference type="GO" id="GO:0009535">
    <property type="term" value="C:chloroplast thylakoid membrane"/>
    <property type="evidence" value="ECO:0007669"/>
    <property type="project" value="UniProtKB-SubCell"/>
</dbReference>
<dbReference type="EMBL" id="KM462873">
    <property type="protein sequence ID" value="AIT94402.1"/>
    <property type="molecule type" value="Genomic_DNA"/>
</dbReference>
<dbReference type="GeneID" id="22159682"/>
<dbReference type="GO" id="GO:0009512">
    <property type="term" value="C:cytochrome b6f complex"/>
    <property type="evidence" value="ECO:0007669"/>
    <property type="project" value="InterPro"/>
</dbReference>
<gene>
    <name evidence="10 11" type="primary">petL</name>
</gene>
<dbReference type="HAMAP" id="MF_00433">
    <property type="entry name" value="Cytb6_f_PetL"/>
    <property type="match status" value="1"/>
</dbReference>
<comment type="subcellular location">
    <subcellularLocation>
        <location evidence="1">Membrane</location>
        <topology evidence="1">Single-pass membrane protein</topology>
    </subcellularLocation>
    <subcellularLocation>
        <location evidence="10">Plastid</location>
        <location evidence="10">Chloroplast thylakoid membrane</location>
        <topology evidence="10">Single-pass membrane protein</topology>
    </subcellularLocation>
</comment>
<keyword evidence="6 10" id="KW-0793">Thylakoid</keyword>
<dbReference type="InterPro" id="IPR007802">
    <property type="entry name" value="Cyt_b6/f_cplx_su6"/>
</dbReference>
<geneLocation type="chloroplast" evidence="11"/>
<evidence type="ECO:0000256" key="4">
    <source>
        <dbReference type="ARBA" id="ARBA00022982"/>
    </source>
</evidence>
<accession>A0A097KMJ7</accession>
<keyword evidence="3 10" id="KW-0812">Transmembrane</keyword>
<evidence type="ECO:0000256" key="10">
    <source>
        <dbReference type="HAMAP-Rule" id="MF_00433"/>
    </source>
</evidence>
<keyword evidence="5 10" id="KW-1133">Transmembrane helix</keyword>
<feature type="transmembrane region" description="Helical" evidence="10">
    <location>
        <begin position="6"/>
        <end position="26"/>
    </location>
</feature>
<dbReference type="RefSeq" id="YP_009105745.1">
    <property type="nucleotide sequence ID" value="NC_025535.1"/>
</dbReference>
<keyword evidence="11" id="KW-0934">Plastid</keyword>
<proteinExistence type="inferred from homology"/>
<evidence type="ECO:0000256" key="3">
    <source>
        <dbReference type="ARBA" id="ARBA00022692"/>
    </source>
</evidence>
<keyword evidence="10" id="KW-0602">Photosynthesis</keyword>
<evidence type="ECO:0000256" key="9">
    <source>
        <dbReference type="ARBA" id="ARBA00025834"/>
    </source>
</evidence>
<organism evidence="11">
    <name type="scientific">Neocystis brevis</name>
    <dbReference type="NCBI Taxonomy" id="1065496"/>
    <lineage>
        <taxon>Eukaryota</taxon>
        <taxon>Viridiplantae</taxon>
        <taxon>Chlorophyta</taxon>
        <taxon>core chlorophytes</taxon>
        <taxon>Chlorophyceae</taxon>
        <taxon>CS clade</taxon>
        <taxon>Sphaeropleales</taxon>
        <taxon>Radiococcaceae</taxon>
        <taxon>Neocystis</taxon>
    </lineage>
</organism>
<dbReference type="GO" id="GO:0009055">
    <property type="term" value="F:electron transfer activity"/>
    <property type="evidence" value="ECO:0007669"/>
    <property type="project" value="InterPro"/>
</dbReference>
<comment type="function">
    <text evidence="8 10">Component of the cytochrome b6-f complex, which mediates electron transfer between photosystem II (PSII) and photosystem I (PSI), cyclic electron flow around PSI, and state transitions. PetL is important for photoautotrophic growth as well as for electron transfer efficiency and stability of the cytochrome b6-f complex.</text>
</comment>
<evidence type="ECO:0000256" key="7">
    <source>
        <dbReference type="ARBA" id="ARBA00023136"/>
    </source>
</evidence>
<sequence length="31" mass="3511">MLTVFSYIGLLIAVLVATLFLYLSLLKIRLI</sequence>
<dbReference type="GO" id="GO:0015979">
    <property type="term" value="P:photosynthesis"/>
    <property type="evidence" value="ECO:0007669"/>
    <property type="project" value="UniProtKB-KW"/>
</dbReference>
<comment type="subunit">
    <text evidence="9 10">The 4 large subunits of the cytochrome b6-f complex are cytochrome b6, subunit IV (17 kDa polypeptide, PetD), cytochrome f and the Rieske protein, while the 4 small subunits are PetG, PetL, PetM and PetN. The complex functions as a dimer.</text>
</comment>
<evidence type="ECO:0000256" key="2">
    <source>
        <dbReference type="ARBA" id="ARBA00022448"/>
    </source>
</evidence>
<protein>
    <recommendedName>
        <fullName evidence="10">Cytochrome b6-f complex subunit 6</fullName>
    </recommendedName>
    <alternativeName>
        <fullName evidence="10">Cytochrome b6-f complex subunit PetL</fullName>
    </alternativeName>
    <alternativeName>
        <fullName evidence="10">Cytochrome b6-f complex subunit VI</fullName>
    </alternativeName>
</protein>
<keyword evidence="7 10" id="KW-0472">Membrane</keyword>
<evidence type="ECO:0000256" key="6">
    <source>
        <dbReference type="ARBA" id="ARBA00023078"/>
    </source>
</evidence>
<dbReference type="SUPFAM" id="SSF103436">
    <property type="entry name" value="PetL subunit of the cytochrome b6f complex"/>
    <property type="match status" value="1"/>
</dbReference>